<sequence length="364" mass="40627">MRGTPGHSSPFEGASAPPYELMEEIPADEKKNSEDSGSLNLLSSEEHGEIPPHLRDLNSLSASEQDIKEAFLQYASRKCCYRTAPAKHMKVRNLTPLNTYRYRLETFTETRETYVASGFYNGGFVDSSAVAPPPAPWEIIVDPPPLFIDCEMSLPIPHSYSVENCPNCKGRGAIKCPSCEGTGKKKCSACGGSGTNTLEDNSICSWCSGSGNNCCFSCHSNGWLKCYRCNGTGVLLFHTELTITWKNNILEHVADKESGLPLYLLQEATGEEILCDENFSVFPIVDFPELSIEDYSRACIEQHRMQFSLGGVHHVLKQKQTIEFMPITKAEYEWKGKLYSFYVFGKEKKVYTKDYPAKCCCSVM</sequence>
<keyword evidence="3" id="KW-1185">Reference proteome</keyword>
<dbReference type="eggNOG" id="KOG2813">
    <property type="taxonomic scope" value="Eukaryota"/>
</dbReference>
<dbReference type="HOGENOM" id="CLU_044550_0_0_1"/>
<evidence type="ECO:0000313" key="3">
    <source>
        <dbReference type="Proteomes" id="UP000001646"/>
    </source>
</evidence>
<accession>R4GD66</accession>
<gene>
    <name evidence="2" type="primary">LOC100561468</name>
</gene>
<dbReference type="OrthoDB" id="3355217at2759"/>
<dbReference type="Proteomes" id="UP000001646">
    <property type="component" value="Unplaced"/>
</dbReference>
<dbReference type="RefSeq" id="XP_008117930.1">
    <property type="nucleotide sequence ID" value="XM_008119723.3"/>
</dbReference>
<dbReference type="PANTHER" id="PTHR48465">
    <property type="entry name" value="PROTEIN SSUH2 HOMOLOG"/>
    <property type="match status" value="1"/>
</dbReference>
<dbReference type="AlphaFoldDB" id="R4GD66"/>
<dbReference type="InterPro" id="IPR052789">
    <property type="entry name" value="SSUH2_homolog"/>
</dbReference>
<dbReference type="GeneID" id="100561468"/>
<reference evidence="2" key="2">
    <citation type="submission" date="2025-08" db="UniProtKB">
        <authorList>
            <consortium name="Ensembl"/>
        </authorList>
    </citation>
    <scope>IDENTIFICATION</scope>
</reference>
<dbReference type="GeneTree" id="ENSGT00940000163873"/>
<proteinExistence type="predicted"/>
<dbReference type="PANTHER" id="PTHR48465:SF1">
    <property type="entry name" value="PROTEIN SSUH2 HOMOLOG"/>
    <property type="match status" value="1"/>
</dbReference>
<dbReference type="Ensembl" id="ENSACAT00000030731.2">
    <property type="protein sequence ID" value="ENSACAP00000023311.2"/>
    <property type="gene ID" value="ENSACAG00000029106.2"/>
</dbReference>
<evidence type="ECO:0000313" key="2">
    <source>
        <dbReference type="Ensembl" id="ENSACAP00000023311.2"/>
    </source>
</evidence>
<feature type="region of interest" description="Disordered" evidence="1">
    <location>
        <begin position="1"/>
        <end position="51"/>
    </location>
</feature>
<organism evidence="2 3">
    <name type="scientific">Anolis carolinensis</name>
    <name type="common">Green anole</name>
    <name type="synonym">American chameleon</name>
    <dbReference type="NCBI Taxonomy" id="28377"/>
    <lineage>
        <taxon>Eukaryota</taxon>
        <taxon>Metazoa</taxon>
        <taxon>Chordata</taxon>
        <taxon>Craniata</taxon>
        <taxon>Vertebrata</taxon>
        <taxon>Euteleostomi</taxon>
        <taxon>Lepidosauria</taxon>
        <taxon>Squamata</taxon>
        <taxon>Bifurcata</taxon>
        <taxon>Unidentata</taxon>
        <taxon>Episquamata</taxon>
        <taxon>Toxicofera</taxon>
        <taxon>Iguania</taxon>
        <taxon>Dactyloidae</taxon>
        <taxon>Anolis</taxon>
    </lineage>
</organism>
<reference evidence="2" key="3">
    <citation type="submission" date="2025-09" db="UniProtKB">
        <authorList>
            <consortium name="Ensembl"/>
        </authorList>
    </citation>
    <scope>IDENTIFICATION</scope>
</reference>
<evidence type="ECO:0000256" key="1">
    <source>
        <dbReference type="SAM" id="MobiDB-lite"/>
    </source>
</evidence>
<dbReference type="InParanoid" id="R4GD66"/>
<reference evidence="2" key="1">
    <citation type="submission" date="2009-12" db="EMBL/GenBank/DDBJ databases">
        <title>The Genome Sequence of Anolis carolinensis (Green Anole Lizard).</title>
        <authorList>
            <consortium name="The Genome Sequencing Platform"/>
            <person name="Di Palma F."/>
            <person name="Alfoldi J."/>
            <person name="Heiman D."/>
            <person name="Young S."/>
            <person name="Grabherr M."/>
            <person name="Johnson J."/>
            <person name="Lander E.S."/>
            <person name="Lindblad-Toh K."/>
        </authorList>
    </citation>
    <scope>NUCLEOTIDE SEQUENCE [LARGE SCALE GENOMIC DNA]</scope>
    <source>
        <strain evidence="2">JBL SC #1</strain>
    </source>
</reference>
<protein>
    <recommendedName>
        <fullName evidence="4">Protein SSUH2 homolog</fullName>
    </recommendedName>
</protein>
<name>R4GD66_ANOCA</name>
<evidence type="ECO:0008006" key="4">
    <source>
        <dbReference type="Google" id="ProtNLM"/>
    </source>
</evidence>
<dbReference type="Bgee" id="ENSACAG00000029106">
    <property type="expression patterns" value="Expressed in adrenal gland and 11 other cell types or tissues"/>
</dbReference>